<dbReference type="EMBL" id="RWIC01001056">
    <property type="protein sequence ID" value="TKC37996.1"/>
    <property type="molecule type" value="Genomic_DNA"/>
</dbReference>
<proteinExistence type="predicted"/>
<evidence type="ECO:0000256" key="1">
    <source>
        <dbReference type="SAM" id="MobiDB-lite"/>
    </source>
</evidence>
<feature type="non-terminal residue" evidence="2">
    <location>
        <position position="1"/>
    </location>
</feature>
<organism evidence="2 3">
    <name type="scientific">Monodon monoceros</name>
    <name type="common">Narwhal</name>
    <name type="synonym">Ceratodon monodon</name>
    <dbReference type="NCBI Taxonomy" id="40151"/>
    <lineage>
        <taxon>Eukaryota</taxon>
        <taxon>Metazoa</taxon>
        <taxon>Chordata</taxon>
        <taxon>Craniata</taxon>
        <taxon>Vertebrata</taxon>
        <taxon>Euteleostomi</taxon>
        <taxon>Mammalia</taxon>
        <taxon>Eutheria</taxon>
        <taxon>Laurasiatheria</taxon>
        <taxon>Artiodactyla</taxon>
        <taxon>Whippomorpha</taxon>
        <taxon>Cetacea</taxon>
        <taxon>Odontoceti</taxon>
        <taxon>Monodontidae</taxon>
        <taxon>Monodon</taxon>
    </lineage>
</organism>
<sequence length="96" mass="10434">CWHPVRAAQQHLRGLAGASRVTLASCGGVGSMSWVAARREDRGRPPPGDAAPLTGLPADATDGFARKTRLETPRKKVACFPKSIRLFDKNTKDFYI</sequence>
<feature type="region of interest" description="Disordered" evidence="1">
    <location>
        <begin position="37"/>
        <end position="67"/>
    </location>
</feature>
<evidence type="ECO:0000313" key="2">
    <source>
        <dbReference type="EMBL" id="TKC37996.1"/>
    </source>
</evidence>
<reference evidence="3" key="1">
    <citation type="journal article" date="2019" name="IScience">
        <title>Narwhal Genome Reveals Long-Term Low Genetic Diversity despite Current Large Abundance Size.</title>
        <authorList>
            <person name="Westbury M.V."/>
            <person name="Petersen B."/>
            <person name="Garde E."/>
            <person name="Heide-Jorgensen M.P."/>
            <person name="Lorenzen E.D."/>
        </authorList>
    </citation>
    <scope>NUCLEOTIDE SEQUENCE [LARGE SCALE GENOMIC DNA]</scope>
</reference>
<dbReference type="Proteomes" id="UP000308365">
    <property type="component" value="Unassembled WGS sequence"/>
</dbReference>
<evidence type="ECO:0000313" key="3">
    <source>
        <dbReference type="Proteomes" id="UP000308365"/>
    </source>
</evidence>
<feature type="non-terminal residue" evidence="2">
    <location>
        <position position="96"/>
    </location>
</feature>
<comment type="caution">
    <text evidence="2">The sequence shown here is derived from an EMBL/GenBank/DDBJ whole genome shotgun (WGS) entry which is preliminary data.</text>
</comment>
<gene>
    <name evidence="2" type="ORF">EI555_002570</name>
</gene>
<protein>
    <submittedName>
        <fullName evidence="2">Uncharacterized protein</fullName>
    </submittedName>
</protein>
<name>A0A4U1EPX9_MONMO</name>
<dbReference type="AlphaFoldDB" id="A0A4U1EPX9"/>
<accession>A0A4U1EPX9</accession>